<comment type="caution">
    <text evidence="2">The sequence shown here is derived from an EMBL/GenBank/DDBJ whole genome shotgun (WGS) entry which is preliminary data.</text>
</comment>
<proteinExistence type="predicted"/>
<reference evidence="2 3" key="1">
    <citation type="submission" date="2021-03" db="EMBL/GenBank/DDBJ databases">
        <title>Sequencing the genomes of 1000 actinobacteria strains.</title>
        <authorList>
            <person name="Klenk H.-P."/>
        </authorList>
    </citation>
    <scope>NUCLEOTIDE SEQUENCE [LARGE SCALE GENOMIC DNA]</scope>
    <source>
        <strain evidence="2 3">DSM 18824</strain>
    </source>
</reference>
<evidence type="ECO:0000313" key="3">
    <source>
        <dbReference type="Proteomes" id="UP000755585"/>
    </source>
</evidence>
<organism evidence="2 3">
    <name type="scientific">Kribbella aluminosa</name>
    <dbReference type="NCBI Taxonomy" id="416017"/>
    <lineage>
        <taxon>Bacteria</taxon>
        <taxon>Bacillati</taxon>
        <taxon>Actinomycetota</taxon>
        <taxon>Actinomycetes</taxon>
        <taxon>Propionibacteriales</taxon>
        <taxon>Kribbellaceae</taxon>
        <taxon>Kribbella</taxon>
    </lineage>
</organism>
<sequence length="865" mass="90949">MLMAWAGRGRVGWLGRQWAVVLAAVGAGLTFVVSGIIRHTYPFGEVSRSTNDLGQQVVPMYAHYRDLLTGQGVGDLLFNWSSGFGVPFLADFMAYVGSTLSWIVLLFPRDHIDLALFLVDVVAIALAAGAMTAYLRRLRPGPAWIAVVAGISYGACGWAIDDAAYMTVWLNGLVAFPVLCLLCEWILRRRSVVPLLVTPFVVALLWTSAFYTVYMATIGAAIVVVARILAYDANISWRERLSGAVRCVLAMMLGIALAAPLLLPTFLAVRAARPSPDAVFSPIGPVVFLARLLPGSEGVGTTPGLAVGTVMLLLAVSFPLNRAIPGRERIAWTAAVVLTMLSLQIGITHRIWHGFDTPNGSPYRQAFVVAGLLVIVGWMSAAAGVRSVLTVATAVGAAGLLCLVAWNVRSTTTTTHRVVPLLIVIGVVAWLAGRRPGRIRRGAVVVLVGAVLLEVTLSSAAIDERRSKFLSAKGPWGAQHAAVRELVRSADDWPRYRVAAGAGQTVNDPMLIGGQGPQYYSSTIPDRVSQQLLDLGFGYSSYGRATVDPQNPVVDAIFATGARVVPGEVPSLRKYEVSPLVTVRSAASFRSDDPGPFGAQESALGADVYTVPAVRAEKGAEVIVSGRRGDLVVAPTPEAQTAPTAGGVRGRSVETRLLASCVPGSEVWLAAPSFVGSVLVAGRGWVTNLSSKVNSPGIYAGAPMVRVGIVDADGVVAVPIRVDSATRLPAAPIGCMDANKLKAAVHELRAVRPAVKVAGHGLGLRLEPSGAPTTVVVAVVRIDGWSCSVDGGGTRTPDSRAGLLAIPLPAGATEVSCTYQPPGLSLGLIMATAALLILLGLGLAGHLLDIWRSKRLESNRLDLPA</sequence>
<protein>
    <recommendedName>
        <fullName evidence="4">Membrane protein YfhO</fullName>
    </recommendedName>
</protein>
<evidence type="ECO:0000313" key="2">
    <source>
        <dbReference type="EMBL" id="MBP2351166.1"/>
    </source>
</evidence>
<feature type="transmembrane region" description="Helical" evidence="1">
    <location>
        <begin position="84"/>
        <end position="107"/>
    </location>
</feature>
<feature type="transmembrane region" description="Helical" evidence="1">
    <location>
        <begin position="199"/>
        <end position="226"/>
    </location>
</feature>
<feature type="transmembrane region" description="Helical" evidence="1">
    <location>
        <begin position="824"/>
        <end position="848"/>
    </location>
</feature>
<keyword evidence="3" id="KW-1185">Reference proteome</keyword>
<accession>A0ABS4UHN8</accession>
<feature type="transmembrane region" description="Helical" evidence="1">
    <location>
        <begin position="330"/>
        <end position="351"/>
    </location>
</feature>
<evidence type="ECO:0008006" key="4">
    <source>
        <dbReference type="Google" id="ProtNLM"/>
    </source>
</evidence>
<dbReference type="RefSeq" id="WP_209694111.1">
    <property type="nucleotide sequence ID" value="NZ_BAAAVU010000026.1"/>
</dbReference>
<keyword evidence="1" id="KW-0472">Membrane</keyword>
<dbReference type="Pfam" id="PF09586">
    <property type="entry name" value="YfhO"/>
    <property type="match status" value="1"/>
</dbReference>
<feature type="transmembrane region" description="Helical" evidence="1">
    <location>
        <begin position="298"/>
        <end position="318"/>
    </location>
</feature>
<feature type="transmembrane region" description="Helical" evidence="1">
    <location>
        <begin position="18"/>
        <end position="37"/>
    </location>
</feature>
<feature type="transmembrane region" description="Helical" evidence="1">
    <location>
        <begin position="388"/>
        <end position="408"/>
    </location>
</feature>
<dbReference type="PANTHER" id="PTHR38454:SF1">
    <property type="entry name" value="INTEGRAL MEMBRANE PROTEIN"/>
    <property type="match status" value="1"/>
</dbReference>
<gene>
    <name evidence="2" type="ORF">JOF29_002249</name>
</gene>
<feature type="transmembrane region" description="Helical" evidence="1">
    <location>
        <begin position="363"/>
        <end position="381"/>
    </location>
</feature>
<keyword evidence="1" id="KW-1133">Transmembrane helix</keyword>
<dbReference type="InterPro" id="IPR018580">
    <property type="entry name" value="Uncharacterised_YfhO"/>
</dbReference>
<feature type="transmembrane region" description="Helical" evidence="1">
    <location>
        <begin position="141"/>
        <end position="160"/>
    </location>
</feature>
<dbReference type="Proteomes" id="UP000755585">
    <property type="component" value="Unassembled WGS sequence"/>
</dbReference>
<feature type="transmembrane region" description="Helical" evidence="1">
    <location>
        <begin position="414"/>
        <end position="432"/>
    </location>
</feature>
<keyword evidence="1" id="KW-0812">Transmembrane</keyword>
<feature type="transmembrane region" description="Helical" evidence="1">
    <location>
        <begin position="444"/>
        <end position="462"/>
    </location>
</feature>
<evidence type="ECO:0000256" key="1">
    <source>
        <dbReference type="SAM" id="Phobius"/>
    </source>
</evidence>
<name>A0ABS4UHN8_9ACTN</name>
<feature type="transmembrane region" description="Helical" evidence="1">
    <location>
        <begin position="247"/>
        <end position="269"/>
    </location>
</feature>
<feature type="transmembrane region" description="Helical" evidence="1">
    <location>
        <begin position="114"/>
        <end position="135"/>
    </location>
</feature>
<feature type="transmembrane region" description="Helical" evidence="1">
    <location>
        <begin position="167"/>
        <end position="187"/>
    </location>
</feature>
<dbReference type="EMBL" id="JAGINT010000001">
    <property type="protein sequence ID" value="MBP2351166.1"/>
    <property type="molecule type" value="Genomic_DNA"/>
</dbReference>
<dbReference type="PANTHER" id="PTHR38454">
    <property type="entry name" value="INTEGRAL MEMBRANE PROTEIN-RELATED"/>
    <property type="match status" value="1"/>
</dbReference>